<evidence type="ECO:0000256" key="6">
    <source>
        <dbReference type="ARBA" id="ARBA00023163"/>
    </source>
</evidence>
<name>A0A6M1T048_9BACT</name>
<keyword evidence="3" id="KW-0067">ATP-binding</keyword>
<keyword evidence="6" id="KW-0804">Transcription</keyword>
<dbReference type="Gene3D" id="3.40.50.2300">
    <property type="match status" value="1"/>
</dbReference>
<dbReference type="GO" id="GO:0043565">
    <property type="term" value="F:sequence-specific DNA binding"/>
    <property type="evidence" value="ECO:0007669"/>
    <property type="project" value="InterPro"/>
</dbReference>
<dbReference type="Gene3D" id="1.10.10.60">
    <property type="entry name" value="Homeodomain-like"/>
    <property type="match status" value="1"/>
</dbReference>
<dbReference type="GO" id="GO:0006355">
    <property type="term" value="P:regulation of DNA-templated transcription"/>
    <property type="evidence" value="ECO:0007669"/>
    <property type="project" value="InterPro"/>
</dbReference>
<feature type="domain" description="Sigma-54 factor interaction" evidence="8">
    <location>
        <begin position="143"/>
        <end position="373"/>
    </location>
</feature>
<dbReference type="PANTHER" id="PTHR32071:SF17">
    <property type="entry name" value="TRANSCRIPTIONAL REGULATOR (NTRC FAMILY)"/>
    <property type="match status" value="1"/>
</dbReference>
<dbReference type="EMBL" id="JAALLT010000003">
    <property type="protein sequence ID" value="NGP76864.1"/>
    <property type="molecule type" value="Genomic_DNA"/>
</dbReference>
<feature type="domain" description="Response regulatory" evidence="9">
    <location>
        <begin position="7"/>
        <end position="121"/>
    </location>
</feature>
<evidence type="ECO:0000256" key="3">
    <source>
        <dbReference type="ARBA" id="ARBA00022840"/>
    </source>
</evidence>
<keyword evidence="1 7" id="KW-0597">Phosphoprotein</keyword>
<dbReference type="SUPFAM" id="SSF52540">
    <property type="entry name" value="P-loop containing nucleoside triphosphate hydrolases"/>
    <property type="match status" value="1"/>
</dbReference>
<dbReference type="Pfam" id="PF00072">
    <property type="entry name" value="Response_reg"/>
    <property type="match status" value="1"/>
</dbReference>
<keyword evidence="5" id="KW-0805">Transcription regulation</keyword>
<dbReference type="InterPro" id="IPR001789">
    <property type="entry name" value="Sig_transdc_resp-reg_receiver"/>
</dbReference>
<dbReference type="InterPro" id="IPR058031">
    <property type="entry name" value="AAA_lid_NorR"/>
</dbReference>
<dbReference type="Proteomes" id="UP000473278">
    <property type="component" value="Unassembled WGS sequence"/>
</dbReference>
<dbReference type="SMART" id="SM00448">
    <property type="entry name" value="REC"/>
    <property type="match status" value="1"/>
</dbReference>
<dbReference type="PROSITE" id="PS50110">
    <property type="entry name" value="RESPONSE_REGULATORY"/>
    <property type="match status" value="1"/>
</dbReference>
<reference evidence="10 11" key="1">
    <citation type="submission" date="2020-02" db="EMBL/GenBank/DDBJ databases">
        <title>Balneolaceae bacterium YR4-1, complete genome.</title>
        <authorList>
            <person name="Li Y."/>
            <person name="Wu S."/>
        </authorList>
    </citation>
    <scope>NUCLEOTIDE SEQUENCE [LARGE SCALE GENOMIC DNA]</scope>
    <source>
        <strain evidence="10 11">YR4-1</strain>
    </source>
</reference>
<keyword evidence="4" id="KW-0902">Two-component regulatory system</keyword>
<dbReference type="Pfam" id="PF25601">
    <property type="entry name" value="AAA_lid_14"/>
    <property type="match status" value="1"/>
</dbReference>
<dbReference type="CDD" id="cd17550">
    <property type="entry name" value="REC_NtrX-like"/>
    <property type="match status" value="1"/>
</dbReference>
<dbReference type="InterPro" id="IPR002197">
    <property type="entry name" value="HTH_Fis"/>
</dbReference>
<evidence type="ECO:0000256" key="2">
    <source>
        <dbReference type="ARBA" id="ARBA00022741"/>
    </source>
</evidence>
<dbReference type="FunFam" id="3.40.50.300:FF:000006">
    <property type="entry name" value="DNA-binding transcriptional regulator NtrC"/>
    <property type="match status" value="1"/>
</dbReference>
<keyword evidence="11" id="KW-1185">Reference proteome</keyword>
<dbReference type="PANTHER" id="PTHR32071">
    <property type="entry name" value="TRANSCRIPTIONAL REGULATORY PROTEIN"/>
    <property type="match status" value="1"/>
</dbReference>
<dbReference type="AlphaFoldDB" id="A0A6M1T048"/>
<keyword evidence="2" id="KW-0547">Nucleotide-binding</keyword>
<evidence type="ECO:0000256" key="5">
    <source>
        <dbReference type="ARBA" id="ARBA00023015"/>
    </source>
</evidence>
<dbReference type="Gene3D" id="1.10.8.60">
    <property type="match status" value="1"/>
</dbReference>
<evidence type="ECO:0000259" key="9">
    <source>
        <dbReference type="PROSITE" id="PS50110"/>
    </source>
</evidence>
<dbReference type="Pfam" id="PF02954">
    <property type="entry name" value="HTH_8"/>
    <property type="match status" value="1"/>
</dbReference>
<dbReference type="InterPro" id="IPR027417">
    <property type="entry name" value="P-loop_NTPase"/>
</dbReference>
<dbReference type="PROSITE" id="PS50045">
    <property type="entry name" value="SIGMA54_INTERACT_4"/>
    <property type="match status" value="1"/>
</dbReference>
<dbReference type="PROSITE" id="PS00676">
    <property type="entry name" value="SIGMA54_INTERACT_2"/>
    <property type="match status" value="1"/>
</dbReference>
<dbReference type="SUPFAM" id="SSF52172">
    <property type="entry name" value="CheY-like"/>
    <property type="match status" value="1"/>
</dbReference>
<dbReference type="Gene3D" id="3.40.50.300">
    <property type="entry name" value="P-loop containing nucleotide triphosphate hydrolases"/>
    <property type="match status" value="1"/>
</dbReference>
<dbReference type="InterPro" id="IPR002078">
    <property type="entry name" value="Sigma_54_int"/>
</dbReference>
<dbReference type="GO" id="GO:0000160">
    <property type="term" value="P:phosphorelay signal transduction system"/>
    <property type="evidence" value="ECO:0007669"/>
    <property type="project" value="UniProtKB-KW"/>
</dbReference>
<feature type="modified residue" description="4-aspartylphosphate" evidence="7">
    <location>
        <position position="56"/>
    </location>
</feature>
<dbReference type="GO" id="GO:0005524">
    <property type="term" value="F:ATP binding"/>
    <property type="evidence" value="ECO:0007669"/>
    <property type="project" value="UniProtKB-KW"/>
</dbReference>
<sequence length="457" mass="51813">MAPVKANILVTDDEKSIRNSLKEILEFEGYDVFEAENGADALQKVKEQNMDLMLLDIKMKGMDGMEVLKSLRENRQDFPVIMISGHGNIELAVEATKLGAFDFIEKPPDLNRLLVSVRNALDRRELARENKSMRSKLPDVPEIIGESESIQKIKQTIKKVAPTNSRVLITGENGTGKELVARWIHEKSSRRSGRMVDVNCAAIPTELLESELFGHEKGAFTGATSRRIGKFEQADGGTLFLDEIGDMSADAQAKVLRALQENAIIRVGGSQKIKVDVRVLAATNKDLMEEIEQGNFREDLYHRINVIPIHIPPLRERKEDIPALAVNCLKRLSAKDIVFSGVEFTEEALDALKEHKWSGNVRELQNAIERMGLLASDSLIEKEDVRNLSLSRGKNTGKLENMIDEIEHFQEFKEAAEREFLKRKLEQYDWNISQTAEAIDIQRSHMYTKMKKYDIER</sequence>
<dbReference type="CDD" id="cd00009">
    <property type="entry name" value="AAA"/>
    <property type="match status" value="1"/>
</dbReference>
<comment type="caution">
    <text evidence="10">The sequence shown here is derived from an EMBL/GenBank/DDBJ whole genome shotgun (WGS) entry which is preliminary data.</text>
</comment>
<dbReference type="SUPFAM" id="SSF46689">
    <property type="entry name" value="Homeodomain-like"/>
    <property type="match status" value="1"/>
</dbReference>
<organism evidence="10 11">
    <name type="scientific">Halalkalibaculum roseum</name>
    <dbReference type="NCBI Taxonomy" id="2709311"/>
    <lineage>
        <taxon>Bacteria</taxon>
        <taxon>Pseudomonadati</taxon>
        <taxon>Balneolota</taxon>
        <taxon>Balneolia</taxon>
        <taxon>Balneolales</taxon>
        <taxon>Balneolaceae</taxon>
        <taxon>Halalkalibaculum</taxon>
    </lineage>
</organism>
<gene>
    <name evidence="10" type="ORF">G3570_09485</name>
</gene>
<dbReference type="InterPro" id="IPR009057">
    <property type="entry name" value="Homeodomain-like_sf"/>
</dbReference>
<dbReference type="FunFam" id="3.40.50.2300:FF:000018">
    <property type="entry name" value="DNA-binding transcriptional regulator NtrC"/>
    <property type="match status" value="1"/>
</dbReference>
<dbReference type="InterPro" id="IPR011006">
    <property type="entry name" value="CheY-like_superfamily"/>
</dbReference>
<dbReference type="RefSeq" id="WP_165141679.1">
    <property type="nucleotide sequence ID" value="NZ_JAALLT010000003.1"/>
</dbReference>
<evidence type="ECO:0000313" key="11">
    <source>
        <dbReference type="Proteomes" id="UP000473278"/>
    </source>
</evidence>
<dbReference type="InterPro" id="IPR025943">
    <property type="entry name" value="Sigma_54_int_dom_ATP-bd_2"/>
</dbReference>
<proteinExistence type="predicted"/>
<evidence type="ECO:0000313" key="10">
    <source>
        <dbReference type="EMBL" id="NGP76864.1"/>
    </source>
</evidence>
<dbReference type="InterPro" id="IPR003593">
    <property type="entry name" value="AAA+_ATPase"/>
</dbReference>
<evidence type="ECO:0000256" key="7">
    <source>
        <dbReference type="PROSITE-ProRule" id="PRU00169"/>
    </source>
</evidence>
<evidence type="ECO:0000256" key="4">
    <source>
        <dbReference type="ARBA" id="ARBA00023012"/>
    </source>
</evidence>
<dbReference type="SMART" id="SM00382">
    <property type="entry name" value="AAA"/>
    <property type="match status" value="1"/>
</dbReference>
<protein>
    <submittedName>
        <fullName evidence="10">Sigma-54-dependent Fis family transcriptional regulator</fullName>
    </submittedName>
</protein>
<dbReference type="Pfam" id="PF00158">
    <property type="entry name" value="Sigma54_activat"/>
    <property type="match status" value="1"/>
</dbReference>
<evidence type="ECO:0000256" key="1">
    <source>
        <dbReference type="ARBA" id="ARBA00022553"/>
    </source>
</evidence>
<accession>A0A6M1T048</accession>
<evidence type="ECO:0000259" key="8">
    <source>
        <dbReference type="PROSITE" id="PS50045"/>
    </source>
</evidence>